<dbReference type="InterPro" id="IPR050362">
    <property type="entry name" value="Cation-dep_OMT"/>
</dbReference>
<dbReference type="Gene3D" id="3.40.50.150">
    <property type="entry name" value="Vaccinia Virus protein VP39"/>
    <property type="match status" value="1"/>
</dbReference>
<dbReference type="GO" id="GO:0008757">
    <property type="term" value="F:S-adenosylmethionine-dependent methyltransferase activity"/>
    <property type="evidence" value="ECO:0007669"/>
    <property type="project" value="TreeGrafter"/>
</dbReference>
<keyword evidence="5" id="KW-1185">Reference proteome</keyword>
<dbReference type="InterPro" id="IPR002935">
    <property type="entry name" value="SAM_O-MeTrfase"/>
</dbReference>
<dbReference type="CDD" id="cd02440">
    <property type="entry name" value="AdoMet_MTases"/>
    <property type="match status" value="1"/>
</dbReference>
<keyword evidence="3" id="KW-0949">S-adenosyl-L-methionine</keyword>
<dbReference type="SUPFAM" id="SSF53335">
    <property type="entry name" value="S-adenosyl-L-methionine-dependent methyltransferases"/>
    <property type="match status" value="1"/>
</dbReference>
<organism evidence="4 5">
    <name type="scientific">Nocardiopsis gilva YIM 90087</name>
    <dbReference type="NCBI Taxonomy" id="1235441"/>
    <lineage>
        <taxon>Bacteria</taxon>
        <taxon>Bacillati</taxon>
        <taxon>Actinomycetota</taxon>
        <taxon>Actinomycetes</taxon>
        <taxon>Streptosporangiales</taxon>
        <taxon>Nocardiopsidaceae</taxon>
        <taxon>Nocardiopsis</taxon>
    </lineage>
</organism>
<dbReference type="KEGG" id="ngv:CDO52_07695"/>
<accession>A0A223SDB0</accession>
<evidence type="ECO:0000313" key="5">
    <source>
        <dbReference type="Proteomes" id="UP000215005"/>
    </source>
</evidence>
<dbReference type="PANTHER" id="PTHR10509">
    <property type="entry name" value="O-METHYLTRANSFERASE-RELATED"/>
    <property type="match status" value="1"/>
</dbReference>
<keyword evidence="2 4" id="KW-0808">Transferase</keyword>
<dbReference type="GO" id="GO:0032259">
    <property type="term" value="P:methylation"/>
    <property type="evidence" value="ECO:0007669"/>
    <property type="project" value="UniProtKB-KW"/>
</dbReference>
<keyword evidence="1 4" id="KW-0489">Methyltransferase</keyword>
<name>A0A223SDB0_9ACTN</name>
<reference evidence="4 5" key="1">
    <citation type="submission" date="2017-08" db="EMBL/GenBank/DDBJ databases">
        <title>The complete genome sequence of Nocardiopsis gilva YIM 90087.</title>
        <authorList>
            <person name="Yin M."/>
            <person name="Tang S."/>
        </authorList>
    </citation>
    <scope>NUCLEOTIDE SEQUENCE [LARGE SCALE GENOMIC DNA]</scope>
    <source>
        <strain evidence="4 5">YIM 90087</strain>
    </source>
</reference>
<dbReference type="PANTHER" id="PTHR10509:SF85">
    <property type="entry name" value="O-METHYLTRANSFERASE RV1220C-RELATED"/>
    <property type="match status" value="1"/>
</dbReference>
<dbReference type="GO" id="GO:0008171">
    <property type="term" value="F:O-methyltransferase activity"/>
    <property type="evidence" value="ECO:0007669"/>
    <property type="project" value="InterPro"/>
</dbReference>
<dbReference type="AlphaFoldDB" id="A0A223SDB0"/>
<dbReference type="EMBL" id="CP022753">
    <property type="protein sequence ID" value="ASU86095.1"/>
    <property type="molecule type" value="Genomic_DNA"/>
</dbReference>
<dbReference type="Pfam" id="PF01596">
    <property type="entry name" value="Methyltransf_3"/>
    <property type="match status" value="1"/>
</dbReference>
<dbReference type="PROSITE" id="PS51682">
    <property type="entry name" value="SAM_OMT_I"/>
    <property type="match status" value="1"/>
</dbReference>
<dbReference type="RefSeq" id="WP_026126065.1">
    <property type="nucleotide sequence ID" value="NZ_ANBG01000293.1"/>
</dbReference>
<evidence type="ECO:0000256" key="1">
    <source>
        <dbReference type="ARBA" id="ARBA00022603"/>
    </source>
</evidence>
<evidence type="ECO:0000256" key="3">
    <source>
        <dbReference type="ARBA" id="ARBA00022691"/>
    </source>
</evidence>
<sequence length="198" mass="21052">MEDDPLTDAREAGRRADVGPISAAGGAVLRFLAAAIGARSVVEVGTGCGSSGIWLLRGMRPDAILTTVDIEPEYQEAAREAYRSAGFPANRTRLIQGRGMEVLPRLTDAAYDMVFIDAVTDEYPAYLAEALRLLRVGGIVVFNNGLDAAPVPDGPLSVPSAQQSVREVGRLIREDENLVPLLLPVGEGLLAAIREEAL</sequence>
<dbReference type="Proteomes" id="UP000215005">
    <property type="component" value="Chromosome"/>
</dbReference>
<gene>
    <name evidence="4" type="ORF">CDO52_07695</name>
</gene>
<protein>
    <submittedName>
        <fullName evidence="4">O-methyltransferase</fullName>
    </submittedName>
</protein>
<dbReference type="InterPro" id="IPR029063">
    <property type="entry name" value="SAM-dependent_MTases_sf"/>
</dbReference>
<evidence type="ECO:0000313" key="4">
    <source>
        <dbReference type="EMBL" id="ASU86095.1"/>
    </source>
</evidence>
<proteinExistence type="predicted"/>
<evidence type="ECO:0000256" key="2">
    <source>
        <dbReference type="ARBA" id="ARBA00022679"/>
    </source>
</evidence>
<dbReference type="OrthoDB" id="4774874at2"/>